<name>A0A078KUR2_9GAMM</name>
<dbReference type="Proteomes" id="UP000044071">
    <property type="component" value="Unassembled WGS sequence"/>
</dbReference>
<accession>A0A078KUR2</accession>
<dbReference type="eggNOG" id="ENOG502ZJDR">
    <property type="taxonomic scope" value="Bacteria"/>
</dbReference>
<dbReference type="EMBL" id="CCSB01000001">
    <property type="protein sequence ID" value="CDZ76786.1"/>
    <property type="molecule type" value="Genomic_DNA"/>
</dbReference>
<gene>
    <name evidence="1" type="ORF">BN59_01062</name>
</gene>
<dbReference type="AlphaFoldDB" id="A0A078KUR2"/>
<evidence type="ECO:0008006" key="3">
    <source>
        <dbReference type="Google" id="ProtNLM"/>
    </source>
</evidence>
<reference evidence="1 2" key="1">
    <citation type="submission" date="2014-06" db="EMBL/GenBank/DDBJ databases">
        <authorList>
            <person name="Urmite Genomes Urmite Genomes"/>
        </authorList>
    </citation>
    <scope>NUCLEOTIDE SEQUENCE [LARGE SCALE GENOMIC DNA]</scope>
</reference>
<evidence type="ECO:0000313" key="1">
    <source>
        <dbReference type="EMBL" id="CDZ76786.1"/>
    </source>
</evidence>
<organism evidence="1 2">
    <name type="scientific">Legionella massiliensis</name>
    <dbReference type="NCBI Taxonomy" id="1034943"/>
    <lineage>
        <taxon>Bacteria</taxon>
        <taxon>Pseudomonadati</taxon>
        <taxon>Pseudomonadota</taxon>
        <taxon>Gammaproteobacteria</taxon>
        <taxon>Legionellales</taxon>
        <taxon>Legionellaceae</taxon>
        <taxon>Legionella</taxon>
    </lineage>
</organism>
<proteinExistence type="predicted"/>
<dbReference type="STRING" id="1034943.BN59_01062"/>
<protein>
    <recommendedName>
        <fullName evidence="3">Transposase IS66 C-terminal domain-containing protein</fullName>
    </recommendedName>
</protein>
<evidence type="ECO:0000313" key="2">
    <source>
        <dbReference type="Proteomes" id="UP000044071"/>
    </source>
</evidence>
<sequence>MEQGLKIPIRGRNNWLFYKTEYGAMVGGILTSIIYTCEFAGINPFEYLIALQVHKDHIIKKPKAWLPWCYETPKALLESSMAA</sequence>
<keyword evidence="2" id="KW-1185">Reference proteome</keyword>